<sequence length="471" mass="50837">MRFNLKNYQPKNLSRTTVVSFALLALVSGCSTAKLSLNTPQVELPGSDKTAKNPVNPVTNIGLSVPLDRPDKATNAKVLQYVQSLRVKGFPLQNQGVWMQSDKTLLANHQGTVPLPAASLSKVATTLVALQTFGPEHQFITRIGATGPIENGVLKGDLVVEGGSDPFFVWEEAFAVGNLLNQMGIKRVTGNLMIVDKFYMNFKDNPQTAGNLLLQGLNSRIWSAEAKSQYQSLPYGTKKPQVVIEGSVQALPVPPSNLQPLVRHYSYPLAELLKRMNRYSNNFMADKLALAVGGAEVVASKAAMATDVPTAEIQMINGSGLAMENRISPRAVCAMFRAIENYLRPLNMTIADVFTIVGQDKGILDGRSLPQFAVVKSGSLDNVSALAGALPTQKQGTVWFVVMNSTGNQKAVKEGGVTGKTLQNFRTQQEVLLKTFVNQWGAVKVPPTELTANSAKNGNSRSEIVGVVNRS</sequence>
<keyword evidence="4" id="KW-0645">Protease</keyword>
<dbReference type="GO" id="GO:0000270">
    <property type="term" value="P:peptidoglycan metabolic process"/>
    <property type="evidence" value="ECO:0007669"/>
    <property type="project" value="TreeGrafter"/>
</dbReference>
<reference evidence="4" key="1">
    <citation type="submission" date="2020-09" db="EMBL/GenBank/DDBJ databases">
        <title>Iningainema tapete sp. nov. (Scytonemataceae, Cyanobacteria) from greenhouses in central Florida (USA) produces two types of nodularin with biosynthetic potential for microcystin-LR and anabaenopeptins.</title>
        <authorList>
            <person name="Berthold D.E."/>
            <person name="Lefler F.W."/>
            <person name="Huang I.-S."/>
            <person name="Abdulla H."/>
            <person name="Zimba P.V."/>
            <person name="Laughinghouse H.D. IV."/>
        </authorList>
    </citation>
    <scope>NUCLEOTIDE SEQUENCE</scope>
    <source>
        <strain evidence="4">BLCCT55</strain>
    </source>
</reference>
<dbReference type="SUPFAM" id="SSF56601">
    <property type="entry name" value="beta-lactamase/transpeptidase-like"/>
    <property type="match status" value="1"/>
</dbReference>
<dbReference type="Proteomes" id="UP000629098">
    <property type="component" value="Unassembled WGS sequence"/>
</dbReference>
<evidence type="ECO:0000313" key="5">
    <source>
        <dbReference type="Proteomes" id="UP000629098"/>
    </source>
</evidence>
<dbReference type="PROSITE" id="PS51257">
    <property type="entry name" value="PROKAR_LIPOPROTEIN"/>
    <property type="match status" value="1"/>
</dbReference>
<evidence type="ECO:0000256" key="3">
    <source>
        <dbReference type="SAM" id="SignalP"/>
    </source>
</evidence>
<dbReference type="RefSeq" id="WP_190833503.1">
    <property type="nucleotide sequence ID" value="NZ_CAWPPI010000078.1"/>
</dbReference>
<keyword evidence="4" id="KW-0121">Carboxypeptidase</keyword>
<evidence type="ECO:0000313" key="4">
    <source>
        <dbReference type="EMBL" id="MBD2775293.1"/>
    </source>
</evidence>
<keyword evidence="2" id="KW-0378">Hydrolase</keyword>
<protein>
    <submittedName>
        <fullName evidence="4">D-alanyl-D-alanine carboxypeptidase</fullName>
    </submittedName>
</protein>
<dbReference type="GO" id="GO:0006508">
    <property type="term" value="P:proteolysis"/>
    <property type="evidence" value="ECO:0007669"/>
    <property type="project" value="InterPro"/>
</dbReference>
<keyword evidence="3" id="KW-0732">Signal</keyword>
<organism evidence="4 5">
    <name type="scientific">Iningainema tapete BLCC-T55</name>
    <dbReference type="NCBI Taxonomy" id="2748662"/>
    <lineage>
        <taxon>Bacteria</taxon>
        <taxon>Bacillati</taxon>
        <taxon>Cyanobacteriota</taxon>
        <taxon>Cyanophyceae</taxon>
        <taxon>Nostocales</taxon>
        <taxon>Scytonemataceae</taxon>
        <taxon>Iningainema tapete</taxon>
    </lineage>
</organism>
<dbReference type="PANTHER" id="PTHR30023">
    <property type="entry name" value="D-ALANYL-D-ALANINE CARBOXYPEPTIDASE"/>
    <property type="match status" value="1"/>
</dbReference>
<dbReference type="AlphaFoldDB" id="A0A8J7BZ76"/>
<gene>
    <name evidence="4" type="ORF">ICL16_25345</name>
</gene>
<dbReference type="EMBL" id="JACXAE010000078">
    <property type="protein sequence ID" value="MBD2775293.1"/>
    <property type="molecule type" value="Genomic_DNA"/>
</dbReference>
<accession>A0A8J7BZ76</accession>
<dbReference type="PRINTS" id="PR00922">
    <property type="entry name" value="DADACBPTASE3"/>
</dbReference>
<comment type="similarity">
    <text evidence="1">Belongs to the peptidase S13 family.</text>
</comment>
<dbReference type="Gene3D" id="3.40.710.10">
    <property type="entry name" value="DD-peptidase/beta-lactamase superfamily"/>
    <property type="match status" value="1"/>
</dbReference>
<name>A0A8J7BZ76_9CYAN</name>
<keyword evidence="5" id="KW-1185">Reference proteome</keyword>
<feature type="chain" id="PRO_5035175986" evidence="3">
    <location>
        <begin position="34"/>
        <end position="471"/>
    </location>
</feature>
<dbReference type="Pfam" id="PF02113">
    <property type="entry name" value="Peptidase_S13"/>
    <property type="match status" value="2"/>
</dbReference>
<dbReference type="PANTHER" id="PTHR30023:SF0">
    <property type="entry name" value="PENICILLIN-SENSITIVE CARBOXYPEPTIDASE A"/>
    <property type="match status" value="1"/>
</dbReference>
<evidence type="ECO:0000256" key="2">
    <source>
        <dbReference type="ARBA" id="ARBA00022801"/>
    </source>
</evidence>
<dbReference type="GO" id="GO:0004185">
    <property type="term" value="F:serine-type carboxypeptidase activity"/>
    <property type="evidence" value="ECO:0007669"/>
    <property type="project" value="InterPro"/>
</dbReference>
<dbReference type="Gene3D" id="3.50.80.20">
    <property type="entry name" value="D-Ala-D-Ala carboxypeptidase C, peptidase S13"/>
    <property type="match status" value="1"/>
</dbReference>
<proteinExistence type="inferred from homology"/>
<dbReference type="InterPro" id="IPR000667">
    <property type="entry name" value="Peptidase_S13"/>
</dbReference>
<feature type="signal peptide" evidence="3">
    <location>
        <begin position="1"/>
        <end position="33"/>
    </location>
</feature>
<evidence type="ECO:0000256" key="1">
    <source>
        <dbReference type="ARBA" id="ARBA00006096"/>
    </source>
</evidence>
<dbReference type="InterPro" id="IPR012338">
    <property type="entry name" value="Beta-lactam/transpept-like"/>
</dbReference>
<comment type="caution">
    <text evidence="4">The sequence shown here is derived from an EMBL/GenBank/DDBJ whole genome shotgun (WGS) entry which is preliminary data.</text>
</comment>